<dbReference type="Gene3D" id="3.30.420.10">
    <property type="entry name" value="Ribonuclease H-like superfamily/Ribonuclease H"/>
    <property type="match status" value="1"/>
</dbReference>
<keyword evidence="4" id="KW-0378">Hydrolase</keyword>
<dbReference type="STRING" id="1157962.A0A250X1H3"/>
<dbReference type="CDD" id="cd01647">
    <property type="entry name" value="RT_LTR"/>
    <property type="match status" value="1"/>
</dbReference>
<dbReference type="SUPFAM" id="SSF53098">
    <property type="entry name" value="Ribonuclease H-like"/>
    <property type="match status" value="1"/>
</dbReference>
<dbReference type="Pfam" id="PF17921">
    <property type="entry name" value="Integrase_H2C2"/>
    <property type="match status" value="1"/>
</dbReference>
<dbReference type="InterPro" id="IPR041577">
    <property type="entry name" value="RT_RNaseH_2"/>
</dbReference>
<dbReference type="PANTHER" id="PTHR37984:SF5">
    <property type="entry name" value="PROTEIN NYNRIN-LIKE"/>
    <property type="match status" value="1"/>
</dbReference>
<dbReference type="FunFam" id="3.30.420.10:FF:000032">
    <property type="entry name" value="Retrovirus-related Pol polyprotein from transposon 297-like Protein"/>
    <property type="match status" value="1"/>
</dbReference>
<keyword evidence="3" id="KW-0540">Nuclease</keyword>
<keyword evidence="9" id="KW-1185">Reference proteome</keyword>
<dbReference type="FunFam" id="3.30.70.270:FF:000020">
    <property type="entry name" value="Transposon Tf2-6 polyprotein-like Protein"/>
    <property type="match status" value="1"/>
</dbReference>
<dbReference type="InterPro" id="IPR041588">
    <property type="entry name" value="Integrase_H2C2"/>
</dbReference>
<evidence type="ECO:0008006" key="10">
    <source>
        <dbReference type="Google" id="ProtNLM"/>
    </source>
</evidence>
<evidence type="ECO:0000256" key="2">
    <source>
        <dbReference type="ARBA" id="ARBA00022695"/>
    </source>
</evidence>
<dbReference type="GO" id="GO:0016779">
    <property type="term" value="F:nucleotidyltransferase activity"/>
    <property type="evidence" value="ECO:0007669"/>
    <property type="project" value="UniProtKB-KW"/>
</dbReference>
<dbReference type="InterPro" id="IPR036397">
    <property type="entry name" value="RNaseH_sf"/>
</dbReference>
<dbReference type="InterPro" id="IPR001584">
    <property type="entry name" value="Integrase_cat-core"/>
</dbReference>
<dbReference type="CDD" id="cd00303">
    <property type="entry name" value="retropepsin_like"/>
    <property type="match status" value="1"/>
</dbReference>
<protein>
    <recommendedName>
        <fullName evidence="10">Reverse transcriptase</fullName>
    </recommendedName>
</protein>
<proteinExistence type="predicted"/>
<dbReference type="Gene3D" id="3.30.70.270">
    <property type="match status" value="2"/>
</dbReference>
<dbReference type="OrthoDB" id="540517at2759"/>
<dbReference type="Pfam" id="PF17919">
    <property type="entry name" value="RT_RNaseH_2"/>
    <property type="match status" value="1"/>
</dbReference>
<organism evidence="8 9">
    <name type="scientific">Chlamydomonas eustigma</name>
    <dbReference type="NCBI Taxonomy" id="1157962"/>
    <lineage>
        <taxon>Eukaryota</taxon>
        <taxon>Viridiplantae</taxon>
        <taxon>Chlorophyta</taxon>
        <taxon>core chlorophytes</taxon>
        <taxon>Chlorophyceae</taxon>
        <taxon>CS clade</taxon>
        <taxon>Chlamydomonadales</taxon>
        <taxon>Chlamydomonadaceae</taxon>
        <taxon>Chlamydomonas</taxon>
    </lineage>
</organism>
<dbReference type="GO" id="GO:0015074">
    <property type="term" value="P:DNA integration"/>
    <property type="evidence" value="ECO:0007669"/>
    <property type="project" value="InterPro"/>
</dbReference>
<keyword evidence="1" id="KW-0808">Transferase</keyword>
<evidence type="ECO:0000313" key="8">
    <source>
        <dbReference type="EMBL" id="GAX76918.1"/>
    </source>
</evidence>
<dbReference type="InterPro" id="IPR043502">
    <property type="entry name" value="DNA/RNA_pol_sf"/>
</dbReference>
<dbReference type="Gene3D" id="1.10.340.70">
    <property type="match status" value="1"/>
</dbReference>
<dbReference type="PROSITE" id="PS50994">
    <property type="entry name" value="INTEGRASE"/>
    <property type="match status" value="1"/>
</dbReference>
<dbReference type="EMBL" id="BEGY01000020">
    <property type="protein sequence ID" value="GAX76918.1"/>
    <property type="molecule type" value="Genomic_DNA"/>
</dbReference>
<reference evidence="8 9" key="1">
    <citation type="submission" date="2017-08" db="EMBL/GenBank/DDBJ databases">
        <title>Acidophilic green algal genome provides insights into adaptation to an acidic environment.</title>
        <authorList>
            <person name="Hirooka S."/>
            <person name="Hirose Y."/>
            <person name="Kanesaki Y."/>
            <person name="Higuchi S."/>
            <person name="Fujiwara T."/>
            <person name="Onuma R."/>
            <person name="Era A."/>
            <person name="Ohbayashi R."/>
            <person name="Uzuka A."/>
            <person name="Nozaki H."/>
            <person name="Yoshikawa H."/>
            <person name="Miyagishima S.Y."/>
        </authorList>
    </citation>
    <scope>NUCLEOTIDE SEQUENCE [LARGE SCALE GENOMIC DNA]</scope>
    <source>
        <strain evidence="8 9">NIES-2499</strain>
    </source>
</reference>
<dbReference type="InterPro" id="IPR012337">
    <property type="entry name" value="RNaseH-like_sf"/>
</dbReference>
<keyword evidence="5" id="KW-0511">Multifunctional enzyme</keyword>
<dbReference type="GO" id="GO:0003676">
    <property type="term" value="F:nucleic acid binding"/>
    <property type="evidence" value="ECO:0007669"/>
    <property type="project" value="InterPro"/>
</dbReference>
<keyword evidence="2" id="KW-0548">Nucleotidyltransferase</keyword>
<dbReference type="AlphaFoldDB" id="A0A250X1H3"/>
<dbReference type="SUPFAM" id="SSF56672">
    <property type="entry name" value="DNA/RNA polymerases"/>
    <property type="match status" value="1"/>
</dbReference>
<dbReference type="InterPro" id="IPR000477">
    <property type="entry name" value="RT_dom"/>
</dbReference>
<dbReference type="Proteomes" id="UP000232323">
    <property type="component" value="Unassembled WGS sequence"/>
</dbReference>
<evidence type="ECO:0000256" key="4">
    <source>
        <dbReference type="ARBA" id="ARBA00022759"/>
    </source>
</evidence>
<feature type="domain" description="Integrase catalytic" evidence="7">
    <location>
        <begin position="784"/>
        <end position="945"/>
    </location>
</feature>
<dbReference type="Pfam" id="PF00078">
    <property type="entry name" value="RVT_1"/>
    <property type="match status" value="1"/>
</dbReference>
<dbReference type="PANTHER" id="PTHR37984">
    <property type="entry name" value="PROTEIN CBG26694"/>
    <property type="match status" value="1"/>
</dbReference>
<keyword evidence="4" id="KW-0255">Endonuclease</keyword>
<evidence type="ECO:0000259" key="6">
    <source>
        <dbReference type="PROSITE" id="PS50878"/>
    </source>
</evidence>
<dbReference type="PROSITE" id="PS50878">
    <property type="entry name" value="RT_POL"/>
    <property type="match status" value="1"/>
</dbReference>
<comment type="caution">
    <text evidence="8">The sequence shown here is derived from an EMBL/GenBank/DDBJ whole genome shotgun (WGS) entry which is preliminary data.</text>
</comment>
<dbReference type="Gene3D" id="3.10.10.10">
    <property type="entry name" value="HIV Type 1 Reverse Transcriptase, subunit A, domain 1"/>
    <property type="match status" value="1"/>
</dbReference>
<evidence type="ECO:0000313" key="9">
    <source>
        <dbReference type="Proteomes" id="UP000232323"/>
    </source>
</evidence>
<dbReference type="InterPro" id="IPR043128">
    <property type="entry name" value="Rev_trsase/Diguanyl_cyclase"/>
</dbReference>
<feature type="domain" description="Reverse transcriptase" evidence="6">
    <location>
        <begin position="321"/>
        <end position="501"/>
    </location>
</feature>
<accession>A0A250X1H3</accession>
<dbReference type="SUPFAM" id="SSF50630">
    <property type="entry name" value="Acid proteases"/>
    <property type="match status" value="1"/>
</dbReference>
<dbReference type="InterPro" id="IPR050951">
    <property type="entry name" value="Retrovirus_Pol_polyprotein"/>
</dbReference>
<dbReference type="FunFam" id="1.10.340.70:FF:000001">
    <property type="entry name" value="Retrovirus-related Pol polyprotein from transposon gypsy-like Protein"/>
    <property type="match status" value="1"/>
</dbReference>
<name>A0A250X1H3_9CHLO</name>
<dbReference type="Pfam" id="PF13975">
    <property type="entry name" value="gag-asp_proteas"/>
    <property type="match status" value="1"/>
</dbReference>
<gene>
    <name evidence="8" type="ORF">CEUSTIGMA_g4364.t1</name>
</gene>
<sequence>MASLITADLLAPAANPTVEDTSIPTSPPKKDSGAKLRIFAFTVEDQTIPGLNVVQDNLMLKQLKVNVNLTNPGLMMFDITLQGRTYHALIDSGANGLFMGRKVVDELKLKTVVKSESDQVKLADGSYLDSDSVLRTTFSLGKYKDVDTFHVLDLPAFDIILGMPWLRRLNPRIDWKKRTMTVKQNGAYHRLHAAISAEDAHLANLLLSALEFKQALKKKGNQVYLVTLNHLENPDGSPIKATSDLVGKPLSAEWQARLKDIVDRYQDVINPDPNWKPDFPPERTVDHIIEKIPGVEIKQRPLGRMGQDELIELRKQLADFLDRRYITPSTSAYASPVLMVKRPGEDKLRFCIDYRALNSATVKNAYPLPPVQDILDRLNGATVFSKMDLAQAYYQVRVAPESQHLTAFRCRYGLFEWKVMPLGLCIAPATFQRLIMDVLRPYLDDFVMPYLDDLLIFSKNDEEHLEHLEKVLIKLREHKLYARPKKCEFGKRRMKFLGHYVQCVDGKTTQICVDPEKIKAVRDWPRSTTQKEVIQFKGLAEFYRRFIKNFSDISAPLSALIGNAKWGWGTAQENAFTRLKTALTQAPVLATPDYSKPFVVTCDASGYAVGAVLSQGDGDDVRVIAYESRKMTDVETRYPIHYKELLAVIHALKKRPDYTLNALTWLKPDDDLFKRVRSAAKQDDQYTSTLAAVMRGSRHDFQILDDLLYKGSLLYIPQCDLRQKLMHEAHDAPLSGHLGRDKTLARLSRAFYWPRMHHMVEQYCRTCPSCQAFKPSHQAKMGLLQPLPIPKQAGSSWSMDFITGLPRTRRGHDAILTLVDRMIKFLVIIPTTIAVTAELFFNNVFKRFGMPESIISDRDPRFTSQFWQSLHKLTGTKLNMSTANHPQTDGQTENANRTVEDMIRAYVSPYHDDWDEHLTSCEFAYNDSEHASHRFTPFYLAHGHHPRVPLTMLVPRDTESTSEPAHAFVKRVRRERERAIEALKQAQD</sequence>
<evidence type="ECO:0000259" key="7">
    <source>
        <dbReference type="PROSITE" id="PS50994"/>
    </source>
</evidence>
<dbReference type="Gene3D" id="2.40.70.10">
    <property type="entry name" value="Acid Proteases"/>
    <property type="match status" value="1"/>
</dbReference>
<evidence type="ECO:0000256" key="3">
    <source>
        <dbReference type="ARBA" id="ARBA00022722"/>
    </source>
</evidence>
<dbReference type="InterPro" id="IPR021109">
    <property type="entry name" value="Peptidase_aspartic_dom_sf"/>
</dbReference>
<evidence type="ECO:0000256" key="5">
    <source>
        <dbReference type="ARBA" id="ARBA00023268"/>
    </source>
</evidence>
<evidence type="ECO:0000256" key="1">
    <source>
        <dbReference type="ARBA" id="ARBA00022679"/>
    </source>
</evidence>
<dbReference type="GO" id="GO:0004519">
    <property type="term" value="F:endonuclease activity"/>
    <property type="evidence" value="ECO:0007669"/>
    <property type="project" value="UniProtKB-KW"/>
</dbReference>